<gene>
    <name evidence="6" type="ORF">H7313_15385</name>
</gene>
<keyword evidence="4" id="KW-1133">Transmembrane helix</keyword>
<dbReference type="GO" id="GO:0006355">
    <property type="term" value="P:regulation of DNA-templated transcription"/>
    <property type="evidence" value="ECO:0007669"/>
    <property type="project" value="InterPro"/>
</dbReference>
<keyword evidence="4" id="KW-0812">Transmembrane</keyword>
<feature type="transmembrane region" description="Helical" evidence="4">
    <location>
        <begin position="335"/>
        <end position="357"/>
    </location>
</feature>
<dbReference type="RefSeq" id="WP_185906371.1">
    <property type="nucleotide sequence ID" value="NZ_JACMSE010000019.1"/>
</dbReference>
<comment type="caution">
    <text evidence="6">The sequence shown here is derived from an EMBL/GenBank/DDBJ whole genome shotgun (WGS) entry which is preliminary data.</text>
</comment>
<dbReference type="InterPro" id="IPR000792">
    <property type="entry name" value="Tscrpt_reg_LuxR_C"/>
</dbReference>
<dbReference type="GO" id="GO:0003677">
    <property type="term" value="F:DNA binding"/>
    <property type="evidence" value="ECO:0007669"/>
    <property type="project" value="UniProtKB-KW"/>
</dbReference>
<dbReference type="Gene3D" id="1.10.10.10">
    <property type="entry name" value="Winged helix-like DNA-binding domain superfamily/Winged helix DNA-binding domain"/>
    <property type="match status" value="1"/>
</dbReference>
<proteinExistence type="predicted"/>
<dbReference type="SMART" id="SM00421">
    <property type="entry name" value="HTH_LUXR"/>
    <property type="match status" value="1"/>
</dbReference>
<accession>A0A842JFC2</accession>
<evidence type="ECO:0000256" key="2">
    <source>
        <dbReference type="ARBA" id="ARBA00023125"/>
    </source>
</evidence>
<dbReference type="CDD" id="cd06170">
    <property type="entry name" value="LuxR_C_like"/>
    <property type="match status" value="1"/>
</dbReference>
<evidence type="ECO:0000256" key="1">
    <source>
        <dbReference type="ARBA" id="ARBA00023015"/>
    </source>
</evidence>
<feature type="transmembrane region" description="Helical" evidence="4">
    <location>
        <begin position="112"/>
        <end position="132"/>
    </location>
</feature>
<dbReference type="PANTHER" id="PTHR44688">
    <property type="entry name" value="DNA-BINDING TRANSCRIPTIONAL ACTIVATOR DEVR_DOSR"/>
    <property type="match status" value="1"/>
</dbReference>
<name>A0A842JFC2_9ACTN</name>
<evidence type="ECO:0000313" key="6">
    <source>
        <dbReference type="EMBL" id="MBC2890713.1"/>
    </source>
</evidence>
<feature type="domain" description="HTH luxR-type" evidence="5">
    <location>
        <begin position="426"/>
        <end position="483"/>
    </location>
</feature>
<dbReference type="AlphaFoldDB" id="A0A842JFC2"/>
<feature type="transmembrane region" description="Helical" evidence="4">
    <location>
        <begin position="294"/>
        <end position="314"/>
    </location>
</feature>
<dbReference type="EMBL" id="JACMSE010000019">
    <property type="protein sequence ID" value="MBC2890713.1"/>
    <property type="molecule type" value="Genomic_DNA"/>
</dbReference>
<feature type="transmembrane region" description="Helical" evidence="4">
    <location>
        <begin position="170"/>
        <end position="188"/>
    </location>
</feature>
<feature type="transmembrane region" description="Helical" evidence="4">
    <location>
        <begin position="53"/>
        <end position="72"/>
    </location>
</feature>
<dbReference type="Pfam" id="PF00196">
    <property type="entry name" value="GerE"/>
    <property type="match status" value="1"/>
</dbReference>
<evidence type="ECO:0000313" key="7">
    <source>
        <dbReference type="Proteomes" id="UP000587396"/>
    </source>
</evidence>
<feature type="transmembrane region" description="Helical" evidence="4">
    <location>
        <begin position="242"/>
        <end position="262"/>
    </location>
</feature>
<keyword evidence="4" id="KW-0472">Membrane</keyword>
<organism evidence="6 7">
    <name type="scientific">Gordonibacter massiliensis</name>
    <name type="common">ex Traore et al. 2017</name>
    <dbReference type="NCBI Taxonomy" id="1841863"/>
    <lineage>
        <taxon>Bacteria</taxon>
        <taxon>Bacillati</taxon>
        <taxon>Actinomycetota</taxon>
        <taxon>Coriobacteriia</taxon>
        <taxon>Eggerthellales</taxon>
        <taxon>Eggerthellaceae</taxon>
        <taxon>Gordonibacter</taxon>
    </lineage>
</organism>
<dbReference type="InterPro" id="IPR016032">
    <property type="entry name" value="Sig_transdc_resp-reg_C-effctor"/>
</dbReference>
<reference evidence="6 7" key="1">
    <citation type="submission" date="2020-08" db="EMBL/GenBank/DDBJ databases">
        <authorList>
            <person name="Liu C."/>
            <person name="Sun Q."/>
        </authorList>
    </citation>
    <scope>NUCLEOTIDE SEQUENCE [LARGE SCALE GENOMIC DNA]</scope>
    <source>
        <strain evidence="6 7">N22</strain>
    </source>
</reference>
<feature type="transmembrane region" description="Helical" evidence="4">
    <location>
        <begin position="269"/>
        <end position="288"/>
    </location>
</feature>
<evidence type="ECO:0000259" key="5">
    <source>
        <dbReference type="SMART" id="SM00421"/>
    </source>
</evidence>
<protein>
    <submittedName>
        <fullName evidence="6">Helix-turn-helix transcriptional regulator</fullName>
    </submittedName>
</protein>
<keyword evidence="7" id="KW-1185">Reference proteome</keyword>
<dbReference type="PRINTS" id="PR00038">
    <property type="entry name" value="HTHLUXR"/>
</dbReference>
<feature type="transmembrane region" description="Helical" evidence="4">
    <location>
        <begin position="12"/>
        <end position="33"/>
    </location>
</feature>
<dbReference type="SUPFAM" id="SSF46894">
    <property type="entry name" value="C-terminal effector domain of the bipartite response regulators"/>
    <property type="match status" value="1"/>
</dbReference>
<keyword evidence="2" id="KW-0238">DNA-binding</keyword>
<evidence type="ECO:0000256" key="3">
    <source>
        <dbReference type="ARBA" id="ARBA00023163"/>
    </source>
</evidence>
<dbReference type="PANTHER" id="PTHR44688:SF16">
    <property type="entry name" value="DNA-BINDING TRANSCRIPTIONAL ACTIVATOR DEVR_DOSR"/>
    <property type="match status" value="1"/>
</dbReference>
<dbReference type="InterPro" id="IPR036388">
    <property type="entry name" value="WH-like_DNA-bd_sf"/>
</dbReference>
<dbReference type="Proteomes" id="UP000587396">
    <property type="component" value="Unassembled WGS sequence"/>
</dbReference>
<feature type="transmembrane region" description="Helical" evidence="4">
    <location>
        <begin position="363"/>
        <end position="382"/>
    </location>
</feature>
<keyword evidence="1" id="KW-0805">Transcription regulation</keyword>
<keyword evidence="3" id="KW-0804">Transcription</keyword>
<feature type="transmembrane region" description="Helical" evidence="4">
    <location>
        <begin position="84"/>
        <end position="106"/>
    </location>
</feature>
<sequence length="497" mass="53481">MTVSKQQISSLELLALCGCGLFFAWMFCAFYWLVPVSFEAAGREGDAGLRGVVQLFAFLGLAAGYAGQWMLAKSPRFSPYRPAVLLFDAACLALVPATALCVACGAIPSAPIQAAACFLAGVGAAFVTNGWLDAPSLFRCERLARFYSLGVLSGCALFASIAFLPLAAQAAFSAVFGLTSVGLLHFVASRDEVKSRPRASHPPVDTWTRQNVREIEPSLVTFNMVFGLGFCVLANGELLVLFLGLASAMAGALLVLVFDCLGVKTNIVVFQRLLLAVDVVTCVVYPFVPEGAKPVCACCVVASWAAFLSVNYEHMVKKGMLEYDVPVFRQLPQRVIFAASGFAAGWALAAGFTVLYGVGAGEFTLLFLAMVIVLVLVVMVFFPVDNHHLKAEGPQAAEQAGGKPAAADRPSEDEAFQRRIALIARRFGLSARETEVLSLMAKGRNAAYIRDKLVLSPYTVKTHMYHVYTKLDIHTQQKVIDFVEAYVEDADSPVLPV</sequence>
<feature type="transmembrane region" description="Helical" evidence="4">
    <location>
        <begin position="144"/>
        <end position="164"/>
    </location>
</feature>
<evidence type="ECO:0000256" key="4">
    <source>
        <dbReference type="SAM" id="Phobius"/>
    </source>
</evidence>